<evidence type="ECO:0007829" key="3">
    <source>
        <dbReference type="PDB" id="2LZ0"/>
    </source>
</evidence>
<keyword evidence="2" id="KW-1185">Reference proteome</keyword>
<sequence length="478" mass="52219">MKQRKIPSPAVLCGVLAAALCLLAGLLLLFGFALPHQYEDTFLGEMKYKMERLKTTEGPRIIVVGGSSVPFAMKSGLVEAYLPDYQVVDFGMYAGMGTVVMLDWAQTQAREGDIFVIAPEQSAQTLSCFFSGELAWQAADGAFDLLPLIDSSRYESLAAAFPAFAGKKLWYTLTGGPEPEGVYARSSFDEYGDIVYPDRTANIMSGGCNPNDLISFSQDVITEEFIDALNDFARAVTAKGAKVVYHFPPMNAAALEPGTDQTAVDAYYDYLDGQLLFPILGDPGRCILDNGWFYDTNFHLNASGATVFTKLLIEDLKVWLEDTSPTDIVLPAMPSAGTANLGTDNTDETLFTYQRIEDGWILSGLTEEGHSAQTLTLPGSHEGEPVVGMDKSLFAGNTVIREITVQPNIGLLYDGMFSGCTALEKLILTGEDPSAYSAGDGLRDGADFLICVPEEALDRYRRDYFWQTYAAWIQPMEQ</sequence>
<dbReference type="SMR" id="A6NPT5"/>
<organism evidence="1 2">
    <name type="scientific">Pseudoflavonifractor capillosus ATCC 29799</name>
    <dbReference type="NCBI Taxonomy" id="411467"/>
    <lineage>
        <taxon>Bacteria</taxon>
        <taxon>Bacillati</taxon>
        <taxon>Bacillota</taxon>
        <taxon>Clostridia</taxon>
        <taxon>Eubacteriales</taxon>
        <taxon>Oscillospiraceae</taxon>
        <taxon>Pseudoflavonifractor</taxon>
    </lineage>
</organism>
<gene>
    <name evidence="1" type="ORF">BACCAP_00201</name>
</gene>
<dbReference type="OrthoDB" id="1819527at2"/>
<dbReference type="SUPFAM" id="SSF52266">
    <property type="entry name" value="SGNH hydrolase"/>
    <property type="match status" value="1"/>
</dbReference>
<evidence type="ECO:0000313" key="1">
    <source>
        <dbReference type="EMBL" id="EDN01860.1"/>
    </source>
</evidence>
<dbReference type="STRING" id="411467.BACCAP_00201"/>
<accession>A6NPT5</accession>
<reference evidence="3" key="3">
    <citation type="submission" date="2012-09" db="PDB data bank">
        <title>NMR structure of the protein ZP_02034617.1 from Bacteroides capillosus ATCC 29799.</title>
        <authorList>
            <person name="Dutta S.K."/>
            <person name="Serrano P."/>
            <person name="Geralt M."/>
            <person name="Wuthrich K."/>
        </authorList>
    </citation>
    <scope>STRUCTURE BY NMR OF 379-478</scope>
</reference>
<evidence type="ECO:0000313" key="2">
    <source>
        <dbReference type="Proteomes" id="UP000003639"/>
    </source>
</evidence>
<dbReference type="Gene3D" id="3.40.50.12480">
    <property type="match status" value="1"/>
</dbReference>
<proteinExistence type="evidence at protein level"/>
<dbReference type="PDBsum" id="2LZ0"/>
<name>A6NPT5_9FIRM</name>
<protein>
    <submittedName>
        <fullName evidence="1">Uncharacterized protein</fullName>
    </submittedName>
</protein>
<dbReference type="Proteomes" id="UP000003639">
    <property type="component" value="Unassembled WGS sequence"/>
</dbReference>
<dbReference type="RefSeq" id="WP_006570766.1">
    <property type="nucleotide sequence ID" value="NZ_AAXG02000002.1"/>
</dbReference>
<dbReference type="PDB" id="2LZ0">
    <property type="method" value="NMR"/>
    <property type="chains" value="A=379-478"/>
</dbReference>
<dbReference type="eggNOG" id="ENOG5032ZWX">
    <property type="taxonomic scope" value="Bacteria"/>
</dbReference>
<dbReference type="AlphaFoldDB" id="A6NPT5"/>
<dbReference type="EMBL" id="AAXG02000002">
    <property type="protein sequence ID" value="EDN01860.1"/>
    <property type="molecule type" value="Genomic_DNA"/>
</dbReference>
<comment type="caution">
    <text evidence="1">The sequence shown here is derived from an EMBL/GenBank/DDBJ whole genome shotgun (WGS) entry which is preliminary data.</text>
</comment>
<keyword evidence="3" id="KW-0002">3D-structure</keyword>
<dbReference type="EvolutionaryTrace" id="A6NPT5"/>
<reference evidence="1 2" key="1">
    <citation type="submission" date="2007-04" db="EMBL/GenBank/DDBJ databases">
        <authorList>
            <person name="Fulton L."/>
            <person name="Clifton S."/>
            <person name="Fulton B."/>
            <person name="Xu J."/>
            <person name="Minx P."/>
            <person name="Pepin K.H."/>
            <person name="Johnson M."/>
            <person name="Thiruvilangam P."/>
            <person name="Bhonagiri V."/>
            <person name="Nash W.E."/>
            <person name="Mardis E.R."/>
            <person name="Wilson R.K."/>
        </authorList>
    </citation>
    <scope>NUCLEOTIDE SEQUENCE [LARGE SCALE GENOMIC DNA]</scope>
    <source>
        <strain evidence="1 2">ATCC 29799</strain>
    </source>
</reference>
<reference evidence="1 2" key="2">
    <citation type="submission" date="2007-06" db="EMBL/GenBank/DDBJ databases">
        <title>Draft genome sequence of Pseudoflavonifractor capillosus ATCC 29799.</title>
        <authorList>
            <person name="Sudarsanam P."/>
            <person name="Ley R."/>
            <person name="Guruge J."/>
            <person name="Turnbaugh P.J."/>
            <person name="Mahowald M."/>
            <person name="Liep D."/>
            <person name="Gordon J."/>
        </authorList>
    </citation>
    <scope>NUCLEOTIDE SEQUENCE [LARGE SCALE GENOMIC DNA]</scope>
    <source>
        <strain evidence="1 2">ATCC 29799</strain>
    </source>
</reference>